<feature type="region of interest" description="Disordered" evidence="3">
    <location>
        <begin position="365"/>
        <end position="401"/>
    </location>
</feature>
<dbReference type="InterPro" id="IPR002554">
    <property type="entry name" value="PP2A_B56"/>
</dbReference>
<dbReference type="InterPro" id="IPR016024">
    <property type="entry name" value="ARM-type_fold"/>
</dbReference>
<sequence>MSAGAFVDKIDPFAKRTHKKRQRRSQGSSRYRTQGDQELTALPLLKDVPSSEQTDLFIKKLQQCCVVFDFMDPVSDLKSKEVKRACLNELVDFITGNRGVMVEPVYPHVIQMVSSNLFRTLPPSENPEFDPEEDDPTLEASWPHLQISYEFLLRFLESPDFQPSIGKKYIDQKFVLQLLELFDSEDPRERDFLKTVLHRIYGKFLGLRAYTRKHINNIFLSEYLISSYMLYCTVMYLGEIEEILDVIEPSQFAKVQEVLFKQIAKCVSSPHFQVAERSLYFWNNEYIMSLLEENSNVILPIMFPALYWISKEHWNQTIVALVYNVLKTFMEMNSKLFDELTSNYKAERQKERKREKDREELWKKLNDLEIQKRPKPSPSSVQNASGGGATATTDATHPTKS</sequence>
<name>A0ABM1EKK8_PRICU</name>
<dbReference type="RefSeq" id="XP_014672729.1">
    <property type="nucleotide sequence ID" value="XM_014817243.1"/>
</dbReference>
<evidence type="ECO:0000256" key="1">
    <source>
        <dbReference type="ARBA" id="ARBA00009745"/>
    </source>
</evidence>
<evidence type="ECO:0000313" key="5">
    <source>
        <dbReference type="RefSeq" id="XP_014672729.1"/>
    </source>
</evidence>
<dbReference type="GeneID" id="106813175"/>
<feature type="region of interest" description="Disordered" evidence="3">
    <location>
        <begin position="1"/>
        <end position="35"/>
    </location>
</feature>
<dbReference type="SUPFAM" id="SSF48371">
    <property type="entry name" value="ARM repeat"/>
    <property type="match status" value="1"/>
</dbReference>
<gene>
    <name evidence="5" type="primary">LOC106813175</name>
</gene>
<reference evidence="5" key="1">
    <citation type="submission" date="2025-08" db="UniProtKB">
        <authorList>
            <consortium name="RefSeq"/>
        </authorList>
    </citation>
    <scope>IDENTIFICATION</scope>
</reference>
<accession>A0ABM1EKK8</accession>
<dbReference type="Pfam" id="PF01603">
    <property type="entry name" value="B56"/>
    <property type="match status" value="2"/>
</dbReference>
<dbReference type="PANTHER" id="PTHR10257">
    <property type="entry name" value="SERINE/THREONINE PROTEIN PHOSPHATASE 2A PP2A REGULATORY SUBUNIT B"/>
    <property type="match status" value="1"/>
</dbReference>
<keyword evidence="4" id="KW-1185">Reference proteome</keyword>
<evidence type="ECO:0000256" key="2">
    <source>
        <dbReference type="PIRNR" id="PIRNR028043"/>
    </source>
</evidence>
<evidence type="ECO:0000313" key="4">
    <source>
        <dbReference type="Proteomes" id="UP000695022"/>
    </source>
</evidence>
<protein>
    <recommendedName>
        <fullName evidence="2">Serine/threonine protein phosphatase 2A regulatory subunit</fullName>
    </recommendedName>
</protein>
<feature type="compositionally biased region" description="Basic residues" evidence="3">
    <location>
        <begin position="15"/>
        <end position="24"/>
    </location>
</feature>
<dbReference type="Proteomes" id="UP000695022">
    <property type="component" value="Unplaced"/>
</dbReference>
<comment type="similarity">
    <text evidence="1">Belongs to the phosphatase 2A regulatory subunit B56 family.</text>
</comment>
<feature type="compositionally biased region" description="Low complexity" evidence="3">
    <location>
        <begin position="390"/>
        <end position="401"/>
    </location>
</feature>
<feature type="compositionally biased region" description="Low complexity" evidence="3">
    <location>
        <begin position="25"/>
        <end position="34"/>
    </location>
</feature>
<dbReference type="PANTHER" id="PTHR10257:SF5">
    <property type="entry name" value="WIDERBORST, ISOFORM H"/>
    <property type="match status" value="1"/>
</dbReference>
<evidence type="ECO:0000256" key="3">
    <source>
        <dbReference type="SAM" id="MobiDB-lite"/>
    </source>
</evidence>
<proteinExistence type="inferred from homology"/>
<organism evidence="4 5">
    <name type="scientific">Priapulus caudatus</name>
    <name type="common">Priapulid worm</name>
    <dbReference type="NCBI Taxonomy" id="37621"/>
    <lineage>
        <taxon>Eukaryota</taxon>
        <taxon>Metazoa</taxon>
        <taxon>Ecdysozoa</taxon>
        <taxon>Scalidophora</taxon>
        <taxon>Priapulida</taxon>
        <taxon>Priapulimorpha</taxon>
        <taxon>Priapulimorphida</taxon>
        <taxon>Priapulidae</taxon>
        <taxon>Priapulus</taxon>
    </lineage>
</organism>
<dbReference type="Gene3D" id="1.25.10.10">
    <property type="entry name" value="Leucine-rich Repeat Variant"/>
    <property type="match status" value="2"/>
</dbReference>
<dbReference type="PIRSF" id="PIRSF028043">
    <property type="entry name" value="PP2A_B56"/>
    <property type="match status" value="1"/>
</dbReference>
<dbReference type="InterPro" id="IPR011989">
    <property type="entry name" value="ARM-like"/>
</dbReference>